<dbReference type="CDD" id="cd04301">
    <property type="entry name" value="NAT_SF"/>
    <property type="match status" value="1"/>
</dbReference>
<accession>A0A0S3PVV8</accession>
<dbReference type="InterPro" id="IPR051531">
    <property type="entry name" value="N-acetyltransferase"/>
</dbReference>
<dbReference type="InterPro" id="IPR000182">
    <property type="entry name" value="GNAT_dom"/>
</dbReference>
<dbReference type="AlphaFoldDB" id="A0A0S3PVV8"/>
<keyword evidence="2" id="KW-0808">Transferase</keyword>
<dbReference type="PROSITE" id="PS51186">
    <property type="entry name" value="GNAT"/>
    <property type="match status" value="1"/>
</dbReference>
<dbReference type="PANTHER" id="PTHR43792">
    <property type="entry name" value="GNAT FAMILY, PUTATIVE (AFU_ORTHOLOGUE AFUA_3G00765)-RELATED-RELATED"/>
    <property type="match status" value="1"/>
</dbReference>
<dbReference type="Pfam" id="PF13302">
    <property type="entry name" value="Acetyltransf_3"/>
    <property type="match status" value="1"/>
</dbReference>
<evidence type="ECO:0000313" key="2">
    <source>
        <dbReference type="EMBL" id="BAT60050.1"/>
    </source>
</evidence>
<reference evidence="2 3" key="1">
    <citation type="submission" date="2015-08" db="EMBL/GenBank/DDBJ databases">
        <title>Investigation of the bacterial diversity of lava forest soil.</title>
        <authorList>
            <person name="Lee J.S."/>
        </authorList>
    </citation>
    <scope>NUCLEOTIDE SEQUENCE [LARGE SCALE GENOMIC DNA]</scope>
    <source>
        <strain evidence="2 3">GJW-30</strain>
    </source>
</reference>
<dbReference type="Proteomes" id="UP000236884">
    <property type="component" value="Chromosome"/>
</dbReference>
<sequence>MEHETDRLILRRTRISDAPELFSFLGDPEAMRHTHVDVSLKACRQRIAAYDWQRRIDGFTPWTIESKQARRIIGLGGLLNDPFDKGWGVEVAYWFHPSAWGQGYASELVAAALTLADEDFQLPLVNAFARAENAPSRRVLEKAGFVPLRYVPDLERTQYQRHRTVS</sequence>
<evidence type="ECO:0000259" key="1">
    <source>
        <dbReference type="PROSITE" id="PS51186"/>
    </source>
</evidence>
<feature type="domain" description="N-acetyltransferase" evidence="1">
    <location>
        <begin position="8"/>
        <end position="166"/>
    </location>
</feature>
<evidence type="ECO:0000313" key="3">
    <source>
        <dbReference type="Proteomes" id="UP000236884"/>
    </source>
</evidence>
<dbReference type="KEGG" id="vgo:GJW-30_1_02585"/>
<dbReference type="SUPFAM" id="SSF55729">
    <property type="entry name" value="Acyl-CoA N-acyltransferases (Nat)"/>
    <property type="match status" value="1"/>
</dbReference>
<dbReference type="RefSeq" id="WP_096355947.1">
    <property type="nucleotide sequence ID" value="NZ_AP014946.1"/>
</dbReference>
<dbReference type="InterPro" id="IPR016181">
    <property type="entry name" value="Acyl_CoA_acyltransferase"/>
</dbReference>
<name>A0A0S3PVV8_9BRAD</name>
<gene>
    <name evidence="2" type="ORF">GJW-30_1_02585</name>
</gene>
<dbReference type="EMBL" id="AP014946">
    <property type="protein sequence ID" value="BAT60050.1"/>
    <property type="molecule type" value="Genomic_DNA"/>
</dbReference>
<proteinExistence type="predicted"/>
<dbReference type="PANTHER" id="PTHR43792:SF1">
    <property type="entry name" value="N-ACETYLTRANSFERASE DOMAIN-CONTAINING PROTEIN"/>
    <property type="match status" value="1"/>
</dbReference>
<keyword evidence="3" id="KW-1185">Reference proteome</keyword>
<protein>
    <submittedName>
        <fullName evidence="2">Acetyltransferase GNAT family protein</fullName>
    </submittedName>
</protein>
<organism evidence="2 3">
    <name type="scientific">Variibacter gotjawalensis</name>
    <dbReference type="NCBI Taxonomy" id="1333996"/>
    <lineage>
        <taxon>Bacteria</taxon>
        <taxon>Pseudomonadati</taxon>
        <taxon>Pseudomonadota</taxon>
        <taxon>Alphaproteobacteria</taxon>
        <taxon>Hyphomicrobiales</taxon>
        <taxon>Nitrobacteraceae</taxon>
        <taxon>Variibacter</taxon>
    </lineage>
</organism>
<dbReference type="Gene3D" id="3.40.630.30">
    <property type="match status" value="1"/>
</dbReference>
<dbReference type="OrthoDB" id="6293260at2"/>
<dbReference type="GO" id="GO:0016747">
    <property type="term" value="F:acyltransferase activity, transferring groups other than amino-acyl groups"/>
    <property type="evidence" value="ECO:0007669"/>
    <property type="project" value="InterPro"/>
</dbReference>